<dbReference type="SMART" id="SM00409">
    <property type="entry name" value="IG"/>
    <property type="match status" value="1"/>
</dbReference>
<dbReference type="Gene3D" id="2.60.40.10">
    <property type="entry name" value="Immunoglobulins"/>
    <property type="match status" value="1"/>
</dbReference>
<dbReference type="InterPro" id="IPR013783">
    <property type="entry name" value="Ig-like_fold"/>
</dbReference>
<gene>
    <name evidence="6" type="ORF">PAL_GLEAN10014771</name>
</gene>
<evidence type="ECO:0000313" key="7">
    <source>
        <dbReference type="Proteomes" id="UP000010552"/>
    </source>
</evidence>
<reference evidence="7" key="1">
    <citation type="journal article" date="2013" name="Science">
        <title>Comparative analysis of bat genomes provides insight into the evolution of flight and immunity.</title>
        <authorList>
            <person name="Zhang G."/>
            <person name="Cowled C."/>
            <person name="Shi Z."/>
            <person name="Huang Z."/>
            <person name="Bishop-Lilly K.A."/>
            <person name="Fang X."/>
            <person name="Wynne J.W."/>
            <person name="Xiong Z."/>
            <person name="Baker M.L."/>
            <person name="Zhao W."/>
            <person name="Tachedjian M."/>
            <person name="Zhu Y."/>
            <person name="Zhou P."/>
            <person name="Jiang X."/>
            <person name="Ng J."/>
            <person name="Yang L."/>
            <person name="Wu L."/>
            <person name="Xiao J."/>
            <person name="Feng Y."/>
            <person name="Chen Y."/>
            <person name="Sun X."/>
            <person name="Zhang Y."/>
            <person name="Marsh G.A."/>
            <person name="Crameri G."/>
            <person name="Broder C.C."/>
            <person name="Frey K.G."/>
            <person name="Wang L.F."/>
            <person name="Wang J."/>
        </authorList>
    </citation>
    <scope>NUCLEOTIDE SEQUENCE [LARGE SCALE GENOMIC DNA]</scope>
</reference>
<dbReference type="eggNOG" id="ENOG502S7MA">
    <property type="taxonomic scope" value="Eukaryota"/>
</dbReference>
<feature type="domain" description="Ig-like" evidence="5">
    <location>
        <begin position="20"/>
        <end position="124"/>
    </location>
</feature>
<evidence type="ECO:0000256" key="2">
    <source>
        <dbReference type="ARBA" id="ARBA00022692"/>
    </source>
</evidence>
<dbReference type="PROSITE" id="PS50835">
    <property type="entry name" value="IG_LIKE"/>
    <property type="match status" value="1"/>
</dbReference>
<dbReference type="InterPro" id="IPR013106">
    <property type="entry name" value="Ig_V-set"/>
</dbReference>
<dbReference type="InterPro" id="IPR050671">
    <property type="entry name" value="CD300_family_receptors"/>
</dbReference>
<feature type="chain" id="PRO_5003969397" evidence="4">
    <location>
        <begin position="25"/>
        <end position="181"/>
    </location>
</feature>
<keyword evidence="4" id="KW-0732">Signal</keyword>
<evidence type="ECO:0000313" key="6">
    <source>
        <dbReference type="EMBL" id="ELK12399.1"/>
    </source>
</evidence>
<sequence>MSQQDGASWLPSALLLLWVPGSLSLSGPSTVEGTVGASLTVQCRYEKKFTENIKYWRKEKYWIFWDTVLTTESERKGHVSIRDHPANLTFTVTLENLAKDDEGTYECGIDVPLAQDPTSKVVVSVFPAPASTTYKSPTTVTSAKTSAVTTEIPTEPTALPVVNVTYTANSQKDLQQNQDWR</sequence>
<dbReference type="FunCoup" id="L5KL94">
    <property type="interactions" value="303"/>
</dbReference>
<protein>
    <submittedName>
        <fullName evidence="6">CMRF35-like molecule 6</fullName>
    </submittedName>
</protein>
<keyword evidence="7" id="KW-1185">Reference proteome</keyword>
<dbReference type="PANTHER" id="PTHR11860">
    <property type="entry name" value="POLYMERIC-IMMUNOGLOBULIN RECEPTOR"/>
    <property type="match status" value="1"/>
</dbReference>
<dbReference type="Pfam" id="PF07686">
    <property type="entry name" value="V-set"/>
    <property type="match status" value="1"/>
</dbReference>
<dbReference type="GO" id="GO:0005886">
    <property type="term" value="C:plasma membrane"/>
    <property type="evidence" value="ECO:0007669"/>
    <property type="project" value="TreeGrafter"/>
</dbReference>
<keyword evidence="3" id="KW-0472">Membrane</keyword>
<evidence type="ECO:0000256" key="4">
    <source>
        <dbReference type="SAM" id="SignalP"/>
    </source>
</evidence>
<dbReference type="InParanoid" id="L5KL94"/>
<dbReference type="EMBL" id="KB030661">
    <property type="protein sequence ID" value="ELK12399.1"/>
    <property type="molecule type" value="Genomic_DNA"/>
</dbReference>
<evidence type="ECO:0000259" key="5">
    <source>
        <dbReference type="PROSITE" id="PS50835"/>
    </source>
</evidence>
<dbReference type="PANTHER" id="PTHR11860:SF115">
    <property type="entry name" value="IMMUNOGLOBULIN SUBTYPE DOMAIN-CONTAINING PROTEIN"/>
    <property type="match status" value="1"/>
</dbReference>
<dbReference type="InterPro" id="IPR003599">
    <property type="entry name" value="Ig_sub"/>
</dbReference>
<name>L5KL94_PTEAL</name>
<feature type="signal peptide" evidence="4">
    <location>
        <begin position="1"/>
        <end position="24"/>
    </location>
</feature>
<dbReference type="Proteomes" id="UP000010552">
    <property type="component" value="Unassembled WGS sequence"/>
</dbReference>
<evidence type="ECO:0000256" key="1">
    <source>
        <dbReference type="ARBA" id="ARBA00004370"/>
    </source>
</evidence>
<dbReference type="CDD" id="cd05716">
    <property type="entry name" value="IgV_pIgR_like"/>
    <property type="match status" value="1"/>
</dbReference>
<dbReference type="GO" id="GO:0004888">
    <property type="term" value="F:transmembrane signaling receptor activity"/>
    <property type="evidence" value="ECO:0007669"/>
    <property type="project" value="TreeGrafter"/>
</dbReference>
<keyword evidence="2" id="KW-0812">Transmembrane</keyword>
<proteinExistence type="predicted"/>
<dbReference type="InterPro" id="IPR036179">
    <property type="entry name" value="Ig-like_dom_sf"/>
</dbReference>
<evidence type="ECO:0000256" key="3">
    <source>
        <dbReference type="ARBA" id="ARBA00023136"/>
    </source>
</evidence>
<dbReference type="AlphaFoldDB" id="L5KL94"/>
<dbReference type="InterPro" id="IPR007110">
    <property type="entry name" value="Ig-like_dom"/>
</dbReference>
<comment type="subcellular location">
    <subcellularLocation>
        <location evidence="1">Membrane</location>
    </subcellularLocation>
</comment>
<organism evidence="6 7">
    <name type="scientific">Pteropus alecto</name>
    <name type="common">Black flying fox</name>
    <dbReference type="NCBI Taxonomy" id="9402"/>
    <lineage>
        <taxon>Eukaryota</taxon>
        <taxon>Metazoa</taxon>
        <taxon>Chordata</taxon>
        <taxon>Craniata</taxon>
        <taxon>Vertebrata</taxon>
        <taxon>Euteleostomi</taxon>
        <taxon>Mammalia</taxon>
        <taxon>Eutheria</taxon>
        <taxon>Laurasiatheria</taxon>
        <taxon>Chiroptera</taxon>
        <taxon>Yinpterochiroptera</taxon>
        <taxon>Pteropodoidea</taxon>
        <taxon>Pteropodidae</taxon>
        <taxon>Pteropodinae</taxon>
        <taxon>Pteropus</taxon>
    </lineage>
</organism>
<dbReference type="SUPFAM" id="SSF48726">
    <property type="entry name" value="Immunoglobulin"/>
    <property type="match status" value="1"/>
</dbReference>
<accession>L5KL94</accession>